<dbReference type="PANTHER" id="PTHR32009:SF155">
    <property type="entry name" value="DISEASE RESISTANCE PROTEIN (TIR-NBS-LRR CLASS)"/>
    <property type="match status" value="1"/>
</dbReference>
<dbReference type="InterPro" id="IPR000157">
    <property type="entry name" value="TIR_dom"/>
</dbReference>
<dbReference type="Proteomes" id="UP001324115">
    <property type="component" value="Unassembled WGS sequence"/>
</dbReference>
<dbReference type="SUPFAM" id="SSF52200">
    <property type="entry name" value="Toll/Interleukin receptor TIR domain"/>
    <property type="match status" value="1"/>
</dbReference>
<accession>A0AAN7EAG8</accession>
<evidence type="ECO:0000313" key="3">
    <source>
        <dbReference type="EMBL" id="KAK4567013.1"/>
    </source>
</evidence>
<name>A0AAN7EAG8_QUERU</name>
<evidence type="ECO:0000256" key="1">
    <source>
        <dbReference type="ARBA" id="ARBA00023027"/>
    </source>
</evidence>
<feature type="domain" description="TIR" evidence="2">
    <location>
        <begin position="17"/>
        <end position="174"/>
    </location>
</feature>
<dbReference type="InterPro" id="IPR035897">
    <property type="entry name" value="Toll_tir_struct_dom_sf"/>
</dbReference>
<dbReference type="FunFam" id="3.40.50.10140:FF:000007">
    <property type="entry name" value="Disease resistance protein (TIR-NBS-LRR class)"/>
    <property type="match status" value="1"/>
</dbReference>
<dbReference type="SMART" id="SM00255">
    <property type="entry name" value="TIR"/>
    <property type="match status" value="1"/>
</dbReference>
<keyword evidence="4" id="KW-1185">Reference proteome</keyword>
<comment type="caution">
    <text evidence="3">The sequence shown here is derived from an EMBL/GenBank/DDBJ whole genome shotgun (WGS) entry which is preliminary data.</text>
</comment>
<dbReference type="Gene3D" id="3.40.50.10140">
    <property type="entry name" value="Toll/interleukin-1 receptor homology (TIR) domain"/>
    <property type="match status" value="1"/>
</dbReference>
<proteinExistence type="predicted"/>
<dbReference type="Pfam" id="PF01582">
    <property type="entry name" value="TIR"/>
    <property type="match status" value="1"/>
</dbReference>
<organism evidence="3 4">
    <name type="scientific">Quercus rubra</name>
    <name type="common">Northern red oak</name>
    <name type="synonym">Quercus borealis</name>
    <dbReference type="NCBI Taxonomy" id="3512"/>
    <lineage>
        <taxon>Eukaryota</taxon>
        <taxon>Viridiplantae</taxon>
        <taxon>Streptophyta</taxon>
        <taxon>Embryophyta</taxon>
        <taxon>Tracheophyta</taxon>
        <taxon>Spermatophyta</taxon>
        <taxon>Magnoliopsida</taxon>
        <taxon>eudicotyledons</taxon>
        <taxon>Gunneridae</taxon>
        <taxon>Pentapetalae</taxon>
        <taxon>rosids</taxon>
        <taxon>fabids</taxon>
        <taxon>Fagales</taxon>
        <taxon>Fagaceae</taxon>
        <taxon>Quercus</taxon>
    </lineage>
</organism>
<dbReference type="EMBL" id="JAXUIC010000010">
    <property type="protein sequence ID" value="KAK4567013.1"/>
    <property type="molecule type" value="Genomic_DNA"/>
</dbReference>
<dbReference type="AlphaFoldDB" id="A0AAN7EAG8"/>
<gene>
    <name evidence="3" type="ORF">RGQ29_003025</name>
</gene>
<evidence type="ECO:0000313" key="4">
    <source>
        <dbReference type="Proteomes" id="UP001324115"/>
    </source>
</evidence>
<protein>
    <recommendedName>
        <fullName evidence="2">TIR domain-containing protein</fullName>
    </recommendedName>
</protein>
<dbReference type="PANTHER" id="PTHR32009">
    <property type="entry name" value="TMV RESISTANCE PROTEIN N-LIKE"/>
    <property type="match status" value="1"/>
</dbReference>
<dbReference type="PROSITE" id="PS50104">
    <property type="entry name" value="TIR"/>
    <property type="match status" value="1"/>
</dbReference>
<dbReference type="GO" id="GO:0007165">
    <property type="term" value="P:signal transduction"/>
    <property type="evidence" value="ECO:0007669"/>
    <property type="project" value="InterPro"/>
</dbReference>
<keyword evidence="1" id="KW-0520">NAD</keyword>
<evidence type="ECO:0000259" key="2">
    <source>
        <dbReference type="PROSITE" id="PS50104"/>
    </source>
</evidence>
<reference evidence="3 4" key="1">
    <citation type="journal article" date="2023" name="G3 (Bethesda)">
        <title>A haplotype-resolved chromosome-scale genome for Quercus rubra L. provides insights into the genetics of adaptive traits for red oak species.</title>
        <authorList>
            <person name="Kapoor B."/>
            <person name="Jenkins J."/>
            <person name="Schmutz J."/>
            <person name="Zhebentyayeva T."/>
            <person name="Kuelheim C."/>
            <person name="Coggeshall M."/>
            <person name="Heim C."/>
            <person name="Lasky J.R."/>
            <person name="Leites L."/>
            <person name="Islam-Faridi N."/>
            <person name="Romero-Severson J."/>
            <person name="DeLeo V.L."/>
            <person name="Lucas S.M."/>
            <person name="Lazic D."/>
            <person name="Gailing O."/>
            <person name="Carlson J."/>
            <person name="Staton M."/>
        </authorList>
    </citation>
    <scope>NUCLEOTIDE SEQUENCE [LARGE SCALE GENOMIC DNA]</scope>
    <source>
        <strain evidence="3">Pseudo-F2</strain>
    </source>
</reference>
<sequence length="183" mass="21487">MAFPTNKETSSSFTPQWKYDVFLIFRGEDTCYGFRDHLYQVLCDKNFNTFINDNFQRGEEVSVELLKAIDLSMISIIIFSKNYTSSTWCLNELVRILECRKNGQLVLPVFYKGSPTEVSKQERKFGLALAKHEENFKDNMSKVQRWRIALCEVGSLSGWHYNNGYVYLIISLMIFKIKLERFI</sequence>